<accession>A0A8J7W0R2</accession>
<dbReference type="RefSeq" id="WP_227018395.1">
    <property type="nucleotide sequence ID" value="NZ_JAGSND010000006.1"/>
</dbReference>
<feature type="transmembrane region" description="Helical" evidence="1">
    <location>
        <begin position="155"/>
        <end position="181"/>
    </location>
</feature>
<comment type="caution">
    <text evidence="2">The sequence shown here is derived from an EMBL/GenBank/DDBJ whole genome shotgun (WGS) entry which is preliminary data.</text>
</comment>
<feature type="transmembrane region" description="Helical" evidence="1">
    <location>
        <begin position="74"/>
        <end position="93"/>
    </location>
</feature>
<protein>
    <recommendedName>
        <fullName evidence="4">Membrane protein YczE</fullName>
    </recommendedName>
</protein>
<dbReference type="PANTHER" id="PTHR40078:SF1">
    <property type="entry name" value="INTEGRAL MEMBRANE PROTEIN"/>
    <property type="match status" value="1"/>
</dbReference>
<proteinExistence type="predicted"/>
<dbReference type="EMBL" id="JAGSND010000006">
    <property type="protein sequence ID" value="MBR0598266.1"/>
    <property type="molecule type" value="Genomic_DNA"/>
</dbReference>
<dbReference type="PANTHER" id="PTHR40078">
    <property type="entry name" value="INTEGRAL MEMBRANE PROTEIN-RELATED"/>
    <property type="match status" value="1"/>
</dbReference>
<evidence type="ECO:0000256" key="1">
    <source>
        <dbReference type="SAM" id="Phobius"/>
    </source>
</evidence>
<keyword evidence="1" id="KW-1133">Transmembrane helix</keyword>
<evidence type="ECO:0000313" key="3">
    <source>
        <dbReference type="Proteomes" id="UP000675664"/>
    </source>
</evidence>
<evidence type="ECO:0008006" key="4">
    <source>
        <dbReference type="Google" id="ProtNLM"/>
    </source>
</evidence>
<name>A0A8J7W0R2_9FIRM</name>
<keyword evidence="1" id="KW-0812">Transmembrane</keyword>
<keyword evidence="1" id="KW-0472">Membrane</keyword>
<dbReference type="InterPro" id="IPR038750">
    <property type="entry name" value="YczE/YyaS-like"/>
</dbReference>
<dbReference type="AlphaFoldDB" id="A0A8J7W0R2"/>
<feature type="transmembrane region" description="Helical" evidence="1">
    <location>
        <begin position="7"/>
        <end position="25"/>
    </location>
</feature>
<keyword evidence="3" id="KW-1185">Reference proteome</keyword>
<gene>
    <name evidence="2" type="ORF">KCX82_10305</name>
</gene>
<organism evidence="2 3">
    <name type="scientific">Sinanaerobacter chloroacetimidivorans</name>
    <dbReference type="NCBI Taxonomy" id="2818044"/>
    <lineage>
        <taxon>Bacteria</taxon>
        <taxon>Bacillati</taxon>
        <taxon>Bacillota</taxon>
        <taxon>Clostridia</taxon>
        <taxon>Peptostreptococcales</taxon>
        <taxon>Anaerovoracaceae</taxon>
        <taxon>Sinanaerobacter</taxon>
    </lineage>
</organism>
<dbReference type="Pfam" id="PF19700">
    <property type="entry name" value="DUF6198"/>
    <property type="match status" value="1"/>
</dbReference>
<feature type="transmembrane region" description="Helical" evidence="1">
    <location>
        <begin position="45"/>
        <end position="67"/>
    </location>
</feature>
<evidence type="ECO:0000313" key="2">
    <source>
        <dbReference type="EMBL" id="MBR0598266.1"/>
    </source>
</evidence>
<feature type="transmembrane region" description="Helical" evidence="1">
    <location>
        <begin position="105"/>
        <end position="128"/>
    </location>
</feature>
<reference evidence="2" key="2">
    <citation type="submission" date="2021-04" db="EMBL/GenBank/DDBJ databases">
        <authorList>
            <person name="Liu J."/>
        </authorList>
    </citation>
    <scope>NUCLEOTIDE SEQUENCE</scope>
    <source>
        <strain evidence="2">BAD-6</strain>
    </source>
</reference>
<reference evidence="2" key="1">
    <citation type="submission" date="2021-04" db="EMBL/GenBank/DDBJ databases">
        <title>Sinoanaerobacter chloroacetimidivorans sp. nov., an obligate anaerobic bacterium isolated from anaerobic sludge.</title>
        <authorList>
            <person name="Bao Y."/>
        </authorList>
    </citation>
    <scope>NUCLEOTIDE SEQUENCE</scope>
    <source>
        <strain evidence="2">BAD-6</strain>
    </source>
</reference>
<dbReference type="Proteomes" id="UP000675664">
    <property type="component" value="Unassembled WGS sequence"/>
</dbReference>
<sequence length="225" mass="24571">MNYKTKTIMVCIGLILNGIAVSFYLLSGFGADSISVFNAGLANTFGITVGLGSLAFYFIVIVVTAFVDRHYISVATILSLIIVGPSIDIFMKLFSHAVTPESPMIIRLLFFTMAFLCLAFAVALYLSANFGISAADMIPVIVADKAHLQFRYCKIAFDITVVVIGFFLGGAFGWGTIFMAICNGPTIQFFRNQIESRLVAPLIQKENSQDLQDAQDVEETEKACK</sequence>